<dbReference type="PANTHER" id="PTHR31650">
    <property type="entry name" value="O-ACYLTRANSFERASE (WSD1-LIKE) FAMILY PROTEIN"/>
    <property type="match status" value="1"/>
</dbReference>
<feature type="transmembrane region" description="Helical" evidence="1">
    <location>
        <begin position="42"/>
        <end position="65"/>
    </location>
</feature>
<dbReference type="OrthoDB" id="619536at2759"/>
<feature type="transmembrane region" description="Helical" evidence="1">
    <location>
        <begin position="468"/>
        <end position="488"/>
    </location>
</feature>
<keyword evidence="1" id="KW-0812">Transmembrane</keyword>
<gene>
    <name evidence="3" type="ORF">Fcan01_00884</name>
</gene>
<dbReference type="InterPro" id="IPR045034">
    <property type="entry name" value="O-acyltransferase_WSD1-like"/>
</dbReference>
<dbReference type="PANTHER" id="PTHR31650:SF1">
    <property type="entry name" value="WAX ESTER SYNTHASE_DIACYLGLYCEROL ACYLTRANSFERASE 4-RELATED"/>
    <property type="match status" value="1"/>
</dbReference>
<evidence type="ECO:0000313" key="3">
    <source>
        <dbReference type="EMBL" id="OXA62737.1"/>
    </source>
</evidence>
<dbReference type="GO" id="GO:0008374">
    <property type="term" value="F:O-acyltransferase activity"/>
    <property type="evidence" value="ECO:0007669"/>
    <property type="project" value="InterPro"/>
</dbReference>
<evidence type="ECO:0000313" key="4">
    <source>
        <dbReference type="Proteomes" id="UP000198287"/>
    </source>
</evidence>
<proteinExistence type="predicted"/>
<organism evidence="3 4">
    <name type="scientific">Folsomia candida</name>
    <name type="common">Springtail</name>
    <dbReference type="NCBI Taxonomy" id="158441"/>
    <lineage>
        <taxon>Eukaryota</taxon>
        <taxon>Metazoa</taxon>
        <taxon>Ecdysozoa</taxon>
        <taxon>Arthropoda</taxon>
        <taxon>Hexapoda</taxon>
        <taxon>Collembola</taxon>
        <taxon>Entomobryomorpha</taxon>
        <taxon>Isotomoidea</taxon>
        <taxon>Isotomidae</taxon>
        <taxon>Proisotominae</taxon>
        <taxon>Folsomia</taxon>
    </lineage>
</organism>
<evidence type="ECO:0000256" key="1">
    <source>
        <dbReference type="SAM" id="Phobius"/>
    </source>
</evidence>
<dbReference type="GO" id="GO:0005886">
    <property type="term" value="C:plasma membrane"/>
    <property type="evidence" value="ECO:0007669"/>
    <property type="project" value="TreeGrafter"/>
</dbReference>
<keyword evidence="3" id="KW-0808">Transferase</keyword>
<accession>A0A226F020</accession>
<dbReference type="AlphaFoldDB" id="A0A226F020"/>
<protein>
    <submittedName>
        <fullName evidence="3">O-acyltransferase WSD</fullName>
    </submittedName>
</protein>
<dbReference type="GO" id="GO:0019432">
    <property type="term" value="P:triglyceride biosynthetic process"/>
    <property type="evidence" value="ECO:0007669"/>
    <property type="project" value="TreeGrafter"/>
</dbReference>
<evidence type="ECO:0000259" key="2">
    <source>
        <dbReference type="Pfam" id="PF06974"/>
    </source>
</evidence>
<sequence>MVRTLDTTPRKFPLFAVPLFTPMAGQNRFQRLGQISKQLNQLFYTPLPIGMLLFMYMSGLLLCIFGHMKNPRNGFTYIHTNFAYFGEPMKMFGNIFERVVIAPGLQLKGNPLFVMTYSYHGKLCLQLVGDRKIFPDEESLMRVANYWKNGFYAPLTVDDCLHVNDDFYGKPRCTICGVIYLKGSHSFEDLVIKLEGLTDKYPRSTHTISRWMYIYFWKKCEDFKISDHISLNEESDPEKLSKILNSLTNKSFPAGKPLWEFISLPNYAHAEYGTSSAVAMRVHHTVGDTLGFMSVVRDLGEKDPASDKQVEKLLKAIRKKMNLNFWKKVSYLFQLIFITPAQVTYCWFNALSAQGIPRNSNQNPNCDSDETINASTLIDLTLLKRISKKTGVNVTSVVHAGVAGAVRRTVLDKGGDPKGDISVIYALPKLNHPGTLSNNAFGVPLVTPMSGEGRFQRLARISYELDQLFYTPLPIGMMIQFVTLGLVLGTLGQMKFMPTTCTYIHSNGAYFGETMKMFGTSLERAVFAPGLQRAGNPLLVVTASYHGKLGLQLVGDRKVFPDEESLMRVVNYVEDEFESMDG</sequence>
<dbReference type="EMBL" id="LNIX01000001">
    <property type="protein sequence ID" value="OXA62737.1"/>
    <property type="molecule type" value="Genomic_DNA"/>
</dbReference>
<keyword evidence="4" id="KW-1185">Reference proteome</keyword>
<reference evidence="3 4" key="1">
    <citation type="submission" date="2015-12" db="EMBL/GenBank/DDBJ databases">
        <title>The genome of Folsomia candida.</title>
        <authorList>
            <person name="Faddeeva A."/>
            <person name="Derks M.F."/>
            <person name="Anvar Y."/>
            <person name="Smit S."/>
            <person name="Van Straalen N."/>
            <person name="Roelofs D."/>
        </authorList>
    </citation>
    <scope>NUCLEOTIDE SEQUENCE [LARGE SCALE GENOMIC DNA]</scope>
    <source>
        <strain evidence="3 4">VU population</strain>
        <tissue evidence="3">Whole body</tissue>
    </source>
</reference>
<dbReference type="Pfam" id="PF06974">
    <property type="entry name" value="WS_DGAT_C"/>
    <property type="match status" value="1"/>
</dbReference>
<feature type="transmembrane region" description="Helical" evidence="1">
    <location>
        <begin position="329"/>
        <end position="350"/>
    </location>
</feature>
<comment type="caution">
    <text evidence="3">The sequence shown here is derived from an EMBL/GenBank/DDBJ whole genome shotgun (WGS) entry which is preliminary data.</text>
</comment>
<keyword evidence="1" id="KW-0472">Membrane</keyword>
<feature type="domain" description="O-acyltransferase WSD1 C-terminal" evidence="2">
    <location>
        <begin position="493"/>
        <end position="580"/>
    </location>
</feature>
<dbReference type="Proteomes" id="UP000198287">
    <property type="component" value="Unassembled WGS sequence"/>
</dbReference>
<name>A0A226F020_FOLCA</name>
<dbReference type="InterPro" id="IPR009721">
    <property type="entry name" value="O-acyltransferase_WSD1_C"/>
</dbReference>
<keyword evidence="3" id="KW-0012">Acyltransferase</keyword>
<keyword evidence="1" id="KW-1133">Transmembrane helix</keyword>